<proteinExistence type="predicted"/>
<accession>A0ABX1RVF7</accession>
<dbReference type="Proteomes" id="UP000746690">
    <property type="component" value="Unassembled WGS sequence"/>
</dbReference>
<sequence length="201" mass="23664">MKKKHLYLSIIILVFICFYLGYGQVYLNQELKEVKILNHESLENKKHYINSLEKLITYGYKNTKLSEEGSKKLSSINEDKIVLYVTDGNCNSCILEALNYFDILSSNINKDKFLFIGNFKTESDFKKYVDENISKLITNTVYCNDNEFGFSKGINHQPLIFILKKDLSINSLFIPDFYPYFTEKYYTEILPSYFKKKQVLH</sequence>
<name>A0ABX1RVF7_9FLAO</name>
<evidence type="ECO:0000313" key="3">
    <source>
        <dbReference type="Proteomes" id="UP000746690"/>
    </source>
</evidence>
<keyword evidence="1" id="KW-1133">Transmembrane helix</keyword>
<evidence type="ECO:0000256" key="1">
    <source>
        <dbReference type="SAM" id="Phobius"/>
    </source>
</evidence>
<organism evidence="2 3">
    <name type="scientific">Flavivirga algicola</name>
    <dbReference type="NCBI Taxonomy" id="2729136"/>
    <lineage>
        <taxon>Bacteria</taxon>
        <taxon>Pseudomonadati</taxon>
        <taxon>Bacteroidota</taxon>
        <taxon>Flavobacteriia</taxon>
        <taxon>Flavobacteriales</taxon>
        <taxon>Flavobacteriaceae</taxon>
        <taxon>Flavivirga</taxon>
    </lineage>
</organism>
<keyword evidence="1" id="KW-0812">Transmembrane</keyword>
<comment type="caution">
    <text evidence="2">The sequence shown here is derived from an EMBL/GenBank/DDBJ whole genome shotgun (WGS) entry which is preliminary data.</text>
</comment>
<dbReference type="RefSeq" id="WP_169672135.1">
    <property type="nucleotide sequence ID" value="NZ_JABBHF010000004.1"/>
</dbReference>
<gene>
    <name evidence="2" type="ORF">HHX25_08480</name>
</gene>
<keyword evidence="1" id="KW-0472">Membrane</keyword>
<dbReference type="EMBL" id="JABBHF010000004">
    <property type="protein sequence ID" value="NMH87537.1"/>
    <property type="molecule type" value="Genomic_DNA"/>
</dbReference>
<keyword evidence="3" id="KW-1185">Reference proteome</keyword>
<reference evidence="2 3" key="1">
    <citation type="submission" date="2020-04" db="EMBL/GenBank/DDBJ databases">
        <title>A Flavivirga sp. nov.</title>
        <authorList>
            <person name="Sun X."/>
        </authorList>
    </citation>
    <scope>NUCLEOTIDE SEQUENCE [LARGE SCALE GENOMIC DNA]</scope>
    <source>
        <strain evidence="2 3">Y03</strain>
    </source>
</reference>
<protein>
    <submittedName>
        <fullName evidence="2">Uncharacterized protein</fullName>
    </submittedName>
</protein>
<evidence type="ECO:0000313" key="2">
    <source>
        <dbReference type="EMBL" id="NMH87537.1"/>
    </source>
</evidence>
<feature type="transmembrane region" description="Helical" evidence="1">
    <location>
        <begin position="6"/>
        <end position="27"/>
    </location>
</feature>